<accession>A0A2M4D743</accession>
<organism evidence="2">
    <name type="scientific">Anopheles darlingi</name>
    <name type="common">Mosquito</name>
    <dbReference type="NCBI Taxonomy" id="43151"/>
    <lineage>
        <taxon>Eukaryota</taxon>
        <taxon>Metazoa</taxon>
        <taxon>Ecdysozoa</taxon>
        <taxon>Arthropoda</taxon>
        <taxon>Hexapoda</taxon>
        <taxon>Insecta</taxon>
        <taxon>Pterygota</taxon>
        <taxon>Neoptera</taxon>
        <taxon>Endopterygota</taxon>
        <taxon>Diptera</taxon>
        <taxon>Nematocera</taxon>
        <taxon>Culicoidea</taxon>
        <taxon>Culicidae</taxon>
        <taxon>Anophelinae</taxon>
        <taxon>Anopheles</taxon>
    </lineage>
</organism>
<dbReference type="AlphaFoldDB" id="A0A2M4D743"/>
<feature type="region of interest" description="Disordered" evidence="1">
    <location>
        <begin position="16"/>
        <end position="37"/>
    </location>
</feature>
<name>A0A2M4D743_ANODA</name>
<proteinExistence type="predicted"/>
<protein>
    <submittedName>
        <fullName evidence="2">Putative secreted protein</fullName>
    </submittedName>
</protein>
<reference evidence="2" key="1">
    <citation type="submission" date="2018-01" db="EMBL/GenBank/DDBJ databases">
        <title>An insight into the sialome of Amazonian anophelines.</title>
        <authorList>
            <person name="Ribeiro J.M."/>
            <person name="Scarpassa V."/>
            <person name="Calvo E."/>
        </authorList>
    </citation>
    <scope>NUCLEOTIDE SEQUENCE</scope>
</reference>
<evidence type="ECO:0000313" key="2">
    <source>
        <dbReference type="EMBL" id="MBW73395.1"/>
    </source>
</evidence>
<sequence length="104" mass="11249">MALDLSPLSMAAAMAVPTTTASSELTELASERRSKNSLSMICTRGMRDDSPTSMISCTANRSLRARRNAVSTCSSTRSNRSLHSSYSKSLVRVVLNRWPPLAPS</sequence>
<evidence type="ECO:0000256" key="1">
    <source>
        <dbReference type="SAM" id="MobiDB-lite"/>
    </source>
</evidence>
<dbReference type="EMBL" id="GGFL01009217">
    <property type="protein sequence ID" value="MBW73395.1"/>
    <property type="molecule type" value="Transcribed_RNA"/>
</dbReference>